<keyword evidence="1" id="KW-0812">Transmembrane</keyword>
<dbReference type="AlphaFoldDB" id="A0A1T4SQR1"/>
<dbReference type="Gene3D" id="3.40.50.1110">
    <property type="entry name" value="SGNH hydrolase"/>
    <property type="match status" value="1"/>
</dbReference>
<organism evidence="2 3">
    <name type="scientific">Enhydrobacter aerosaccus</name>
    <dbReference type="NCBI Taxonomy" id="225324"/>
    <lineage>
        <taxon>Bacteria</taxon>
        <taxon>Pseudomonadati</taxon>
        <taxon>Pseudomonadota</taxon>
        <taxon>Alphaproteobacteria</taxon>
        <taxon>Hyphomicrobiales</taxon>
        <taxon>Enhydrobacter</taxon>
    </lineage>
</organism>
<keyword evidence="1" id="KW-1133">Transmembrane helix</keyword>
<dbReference type="OrthoDB" id="7333037at2"/>
<gene>
    <name evidence="2" type="ORF">SAMN02745126_04908</name>
</gene>
<evidence type="ECO:0000313" key="3">
    <source>
        <dbReference type="Proteomes" id="UP000190092"/>
    </source>
</evidence>
<keyword evidence="3" id="KW-1185">Reference proteome</keyword>
<evidence type="ECO:0008006" key="4">
    <source>
        <dbReference type="Google" id="ProtNLM"/>
    </source>
</evidence>
<evidence type="ECO:0000313" key="2">
    <source>
        <dbReference type="EMBL" id="SKA30211.1"/>
    </source>
</evidence>
<evidence type="ECO:0000256" key="1">
    <source>
        <dbReference type="SAM" id="Phobius"/>
    </source>
</evidence>
<dbReference type="SUPFAM" id="SSF52266">
    <property type="entry name" value="SGNH hydrolase"/>
    <property type="match status" value="1"/>
</dbReference>
<dbReference type="RefSeq" id="WP_085936664.1">
    <property type="nucleotide sequence ID" value="NZ_FUWJ01000009.1"/>
</dbReference>
<name>A0A1T4SQR1_9HYPH</name>
<proteinExistence type="predicted"/>
<keyword evidence="1" id="KW-0472">Membrane</keyword>
<feature type="transmembrane region" description="Helical" evidence="1">
    <location>
        <begin position="28"/>
        <end position="48"/>
    </location>
</feature>
<dbReference type="InterPro" id="IPR036514">
    <property type="entry name" value="SGNH_hydro_sf"/>
</dbReference>
<sequence>MTFPIAFFSIAGAFAVLSWPFRRRPLGAAVLVNLAAIFVALGLAEAYLDRQEAAGDGTRLEGSIVNGFTRPDDLLGYAPEPNASVTARKLFGDTVLYDVTYTTNAHGLRITADALPDARACVVFFGDSITFGEGVRDNEDFPYVVSRAVGDRYKTYNFAFSGYGPHQMLANLDSGRVDRIVNCMPKYFYYLAIPDHAARVAGIYSWDRHGPRYELAPDGSVVQRGHFDDPEPQAAKSAVGWVEELLSASTIGRRLLARPAPPEPVDLSLLVGVVTQAARQARDRFPDSVFEVILWDVGDPAQVQAIEQGFRQAGLHVRLMTSLVPDFRQHPEDYVLSEHDRHPNKAFHRLIGEQIAREVLAGEPVRGN</sequence>
<accession>A0A1T4SQR1</accession>
<protein>
    <recommendedName>
        <fullName evidence="4">SGNH/GDSL hydrolase family protein</fullName>
    </recommendedName>
</protein>
<dbReference type="GO" id="GO:0016788">
    <property type="term" value="F:hydrolase activity, acting on ester bonds"/>
    <property type="evidence" value="ECO:0007669"/>
    <property type="project" value="UniProtKB-ARBA"/>
</dbReference>
<reference evidence="3" key="1">
    <citation type="submission" date="2017-02" db="EMBL/GenBank/DDBJ databases">
        <authorList>
            <person name="Varghese N."/>
            <person name="Submissions S."/>
        </authorList>
    </citation>
    <scope>NUCLEOTIDE SEQUENCE [LARGE SCALE GENOMIC DNA]</scope>
    <source>
        <strain evidence="3">ATCC 27094</strain>
    </source>
</reference>
<dbReference type="Proteomes" id="UP000190092">
    <property type="component" value="Unassembled WGS sequence"/>
</dbReference>
<dbReference type="EMBL" id="FUWJ01000009">
    <property type="protein sequence ID" value="SKA30211.1"/>
    <property type="molecule type" value="Genomic_DNA"/>
</dbReference>